<dbReference type="HOGENOM" id="CLU_000604_1_2_11"/>
<evidence type="ECO:0000256" key="2">
    <source>
        <dbReference type="ARBA" id="ARBA00022448"/>
    </source>
</evidence>
<dbReference type="Gene3D" id="3.40.50.300">
    <property type="entry name" value="P-loop containing nucleotide triphosphate hydrolases"/>
    <property type="match status" value="1"/>
</dbReference>
<evidence type="ECO:0000313" key="8">
    <source>
        <dbReference type="Proteomes" id="UP000035035"/>
    </source>
</evidence>
<dbReference type="InterPro" id="IPR052156">
    <property type="entry name" value="BCAA_Transport_ATP-bd_LivF"/>
</dbReference>
<dbReference type="AlphaFoldDB" id="W9D648"/>
<keyword evidence="2" id="KW-0813">Transport</keyword>
<dbReference type="RefSeq" id="WP_035753068.1">
    <property type="nucleotide sequence ID" value="NZ_KI629800.1"/>
</dbReference>
<keyword evidence="5" id="KW-0029">Amino-acid transport</keyword>
<dbReference type="InterPro" id="IPR017871">
    <property type="entry name" value="ABC_transporter-like_CS"/>
</dbReference>
<evidence type="ECO:0000256" key="1">
    <source>
        <dbReference type="ARBA" id="ARBA00005417"/>
    </source>
</evidence>
<dbReference type="PANTHER" id="PTHR43820">
    <property type="entry name" value="HIGH-AFFINITY BRANCHED-CHAIN AMINO ACID TRANSPORT ATP-BINDING PROTEIN LIVF"/>
    <property type="match status" value="1"/>
</dbReference>
<dbReference type="PROSITE" id="PS00211">
    <property type="entry name" value="ABC_TRANSPORTER_1"/>
    <property type="match status" value="1"/>
</dbReference>
<proteinExistence type="inferred from homology"/>
<dbReference type="CDD" id="cd03224">
    <property type="entry name" value="ABC_TM1139_LivF_branched"/>
    <property type="match status" value="1"/>
</dbReference>
<dbReference type="GO" id="GO:0016887">
    <property type="term" value="F:ATP hydrolysis activity"/>
    <property type="evidence" value="ECO:0007669"/>
    <property type="project" value="InterPro"/>
</dbReference>
<dbReference type="PROSITE" id="PS50893">
    <property type="entry name" value="ABC_TRANSPORTER_2"/>
    <property type="match status" value="1"/>
</dbReference>
<organism evidence="7 8">
    <name type="scientific">Gordonia alkanivorans CGMCC 6845</name>
    <dbReference type="NCBI Taxonomy" id="1423140"/>
    <lineage>
        <taxon>Bacteria</taxon>
        <taxon>Bacillati</taxon>
        <taxon>Actinomycetota</taxon>
        <taxon>Actinomycetes</taxon>
        <taxon>Mycobacteriales</taxon>
        <taxon>Gordoniaceae</taxon>
        <taxon>Gordonia</taxon>
    </lineage>
</organism>
<dbReference type="InterPro" id="IPR003439">
    <property type="entry name" value="ABC_transporter-like_ATP-bd"/>
</dbReference>
<dbReference type="EMBL" id="AYXO01000073">
    <property type="protein sequence ID" value="ETA04643.1"/>
    <property type="molecule type" value="Genomic_DNA"/>
</dbReference>
<evidence type="ECO:0000313" key="7">
    <source>
        <dbReference type="EMBL" id="ETA04643.1"/>
    </source>
</evidence>
<name>W9D648_9ACTN</name>
<feature type="domain" description="ABC transporter" evidence="6">
    <location>
        <begin position="7"/>
        <end position="238"/>
    </location>
</feature>
<dbReference type="Proteomes" id="UP000035035">
    <property type="component" value="Unassembled WGS sequence"/>
</dbReference>
<dbReference type="InterPro" id="IPR003593">
    <property type="entry name" value="AAA+_ATPase"/>
</dbReference>
<sequence length="242" mass="25460">MTTDHVLEVRNLSVRYGPALALHDVSFDVRAGSVTAVLGTNGAGKTTLARALCGLVRPSAGSILFDGTDLVGRRADQIARAGLMYLPEGRGIFPGLSVGDNLRMATVSHPREQRSENIDRAVEYFPVLAERLGQRAGTLSGGEQQMLSLARALALRPPLVIADEMSLGLAPKMVDMVFEGLAAAAAAGTSILMIEQFVHRSLAMADSALVIRRGGLAWQGPADGAAEAVEEHYVPSGRTSSA</sequence>
<evidence type="ECO:0000256" key="3">
    <source>
        <dbReference type="ARBA" id="ARBA00022741"/>
    </source>
</evidence>
<dbReference type="GO" id="GO:0015658">
    <property type="term" value="F:branched-chain amino acid transmembrane transporter activity"/>
    <property type="evidence" value="ECO:0007669"/>
    <property type="project" value="TreeGrafter"/>
</dbReference>
<accession>W9D648</accession>
<keyword evidence="8" id="KW-1185">Reference proteome</keyword>
<dbReference type="PANTHER" id="PTHR43820:SF4">
    <property type="entry name" value="HIGH-AFFINITY BRANCHED-CHAIN AMINO ACID TRANSPORT ATP-BINDING PROTEIN LIVF"/>
    <property type="match status" value="1"/>
</dbReference>
<dbReference type="SMART" id="SM00382">
    <property type="entry name" value="AAA"/>
    <property type="match status" value="1"/>
</dbReference>
<protein>
    <submittedName>
        <fullName evidence="7">ABC transporter ATP-binding protein</fullName>
    </submittedName>
</protein>
<evidence type="ECO:0000256" key="5">
    <source>
        <dbReference type="ARBA" id="ARBA00022970"/>
    </source>
</evidence>
<dbReference type="PATRIC" id="fig|1423140.3.peg.4211"/>
<gene>
    <name evidence="7" type="ORF">V525_21230</name>
</gene>
<reference evidence="7 8" key="1">
    <citation type="journal article" date="2014" name="Genome Announc.">
        <title>Draft Genome Sequence of Gordonia alkanivorans Strain CGMCC6845, a Halotolerant Hydrocarbon-Degrading Bacterium.</title>
        <authorList>
            <person name="Wang X."/>
            <person name="Jin D."/>
            <person name="Zhou L."/>
            <person name="Wu L."/>
            <person name="An W."/>
            <person name="Zhao L."/>
        </authorList>
    </citation>
    <scope>NUCLEOTIDE SEQUENCE [LARGE SCALE GENOMIC DNA]</scope>
    <source>
        <strain evidence="7 8">CGMCC 6845</strain>
    </source>
</reference>
<dbReference type="InterPro" id="IPR027417">
    <property type="entry name" value="P-loop_NTPase"/>
</dbReference>
<dbReference type="SUPFAM" id="SSF52540">
    <property type="entry name" value="P-loop containing nucleoside triphosphate hydrolases"/>
    <property type="match status" value="1"/>
</dbReference>
<evidence type="ECO:0000256" key="4">
    <source>
        <dbReference type="ARBA" id="ARBA00022840"/>
    </source>
</evidence>
<comment type="caution">
    <text evidence="7">The sequence shown here is derived from an EMBL/GenBank/DDBJ whole genome shotgun (WGS) entry which is preliminary data.</text>
</comment>
<dbReference type="GO" id="GO:0015807">
    <property type="term" value="P:L-amino acid transport"/>
    <property type="evidence" value="ECO:0007669"/>
    <property type="project" value="TreeGrafter"/>
</dbReference>
<dbReference type="GO" id="GO:0005524">
    <property type="term" value="F:ATP binding"/>
    <property type="evidence" value="ECO:0007669"/>
    <property type="project" value="UniProtKB-KW"/>
</dbReference>
<keyword evidence="3" id="KW-0547">Nucleotide-binding</keyword>
<evidence type="ECO:0000259" key="6">
    <source>
        <dbReference type="PROSITE" id="PS50893"/>
    </source>
</evidence>
<dbReference type="Pfam" id="PF00005">
    <property type="entry name" value="ABC_tran"/>
    <property type="match status" value="1"/>
</dbReference>
<keyword evidence="4 7" id="KW-0067">ATP-binding</keyword>
<comment type="similarity">
    <text evidence="1">Belongs to the ABC transporter superfamily.</text>
</comment>